<accession>A0AAD5SSS1</accession>
<keyword evidence="5" id="KW-1185">Reference proteome</keyword>
<organism evidence="4 5">
    <name type="scientific">Physocladia obscura</name>
    <dbReference type="NCBI Taxonomy" id="109957"/>
    <lineage>
        <taxon>Eukaryota</taxon>
        <taxon>Fungi</taxon>
        <taxon>Fungi incertae sedis</taxon>
        <taxon>Chytridiomycota</taxon>
        <taxon>Chytridiomycota incertae sedis</taxon>
        <taxon>Chytridiomycetes</taxon>
        <taxon>Chytridiales</taxon>
        <taxon>Chytriomycetaceae</taxon>
        <taxon>Physocladia</taxon>
    </lineage>
</organism>
<dbReference type="AlphaFoldDB" id="A0AAD5SSS1"/>
<name>A0AAD5SSS1_9FUNG</name>
<feature type="non-terminal residue" evidence="4">
    <location>
        <position position="129"/>
    </location>
</feature>
<dbReference type="InterPro" id="IPR011990">
    <property type="entry name" value="TPR-like_helical_dom_sf"/>
</dbReference>
<evidence type="ECO:0000256" key="2">
    <source>
        <dbReference type="ARBA" id="ARBA00022803"/>
    </source>
</evidence>
<gene>
    <name evidence="4" type="ORF">HK100_010021</name>
</gene>
<evidence type="ECO:0000256" key="3">
    <source>
        <dbReference type="PROSITE-ProRule" id="PRU00339"/>
    </source>
</evidence>
<dbReference type="SMART" id="SM00028">
    <property type="entry name" value="TPR"/>
    <property type="match status" value="2"/>
</dbReference>
<protein>
    <recommendedName>
        <fullName evidence="6">Kinesin light chain</fullName>
    </recommendedName>
</protein>
<evidence type="ECO:0000256" key="1">
    <source>
        <dbReference type="ARBA" id="ARBA00022737"/>
    </source>
</evidence>
<dbReference type="EMBL" id="JADGJH010005356">
    <property type="protein sequence ID" value="KAJ3080907.1"/>
    <property type="molecule type" value="Genomic_DNA"/>
</dbReference>
<dbReference type="PANTHER" id="PTHR45641">
    <property type="entry name" value="TETRATRICOPEPTIDE REPEAT PROTEIN (AFU_ORTHOLOGUE AFUA_6G03870)"/>
    <property type="match status" value="1"/>
</dbReference>
<dbReference type="Proteomes" id="UP001211907">
    <property type="component" value="Unassembled WGS sequence"/>
</dbReference>
<dbReference type="Gene3D" id="1.25.40.10">
    <property type="entry name" value="Tetratricopeptide repeat domain"/>
    <property type="match status" value="1"/>
</dbReference>
<dbReference type="SUPFAM" id="SSF48452">
    <property type="entry name" value="TPR-like"/>
    <property type="match status" value="1"/>
</dbReference>
<dbReference type="Pfam" id="PF13374">
    <property type="entry name" value="TPR_10"/>
    <property type="match status" value="2"/>
</dbReference>
<dbReference type="InterPro" id="IPR019734">
    <property type="entry name" value="TPR_rpt"/>
</dbReference>
<evidence type="ECO:0000313" key="4">
    <source>
        <dbReference type="EMBL" id="KAJ3080907.1"/>
    </source>
</evidence>
<evidence type="ECO:0000313" key="5">
    <source>
        <dbReference type="Proteomes" id="UP001211907"/>
    </source>
</evidence>
<keyword evidence="1" id="KW-0677">Repeat</keyword>
<comment type="caution">
    <text evidence="4">The sequence shown here is derived from an EMBL/GenBank/DDBJ whole genome shotgun (WGS) entry which is preliminary data.</text>
</comment>
<reference evidence="4" key="1">
    <citation type="submission" date="2020-05" db="EMBL/GenBank/DDBJ databases">
        <title>Phylogenomic resolution of chytrid fungi.</title>
        <authorList>
            <person name="Stajich J.E."/>
            <person name="Amses K."/>
            <person name="Simmons R."/>
            <person name="Seto K."/>
            <person name="Myers J."/>
            <person name="Bonds A."/>
            <person name="Quandt C.A."/>
            <person name="Barry K."/>
            <person name="Liu P."/>
            <person name="Grigoriev I."/>
            <person name="Longcore J.E."/>
            <person name="James T.Y."/>
        </authorList>
    </citation>
    <scope>NUCLEOTIDE SEQUENCE</scope>
    <source>
        <strain evidence="4">JEL0513</strain>
    </source>
</reference>
<feature type="repeat" description="TPR" evidence="3">
    <location>
        <begin position="11"/>
        <end position="44"/>
    </location>
</feature>
<dbReference type="PROSITE" id="PS50005">
    <property type="entry name" value="TPR"/>
    <property type="match status" value="1"/>
</dbReference>
<proteinExistence type="predicted"/>
<evidence type="ECO:0008006" key="6">
    <source>
        <dbReference type="Google" id="ProtNLM"/>
    </source>
</evidence>
<keyword evidence="2 3" id="KW-0802">TPR repeat</keyword>
<sequence length="129" mass="14421">MFGTHEHLSVATTLNTLGLLAQAQGKYDEAQQCYKEDLDIYTKMFGMCEHVDVATILLNLGALAVDQRKFDEAQKYLDEAFAIYIKAYHDEDHPSVKALVSQMDRLEKLRNAEVIVSNAADPEISGNQA</sequence>